<sequence length="147" mass="17459">MFEYYYITIVKENAKLAIKMKILTYQGERYVETSRLRPNLPNINQEAATTISEFYNDIDFQVARINSQDWALDATSFDDALYHAIDNHIRIHNRLFVNDLLAYIDVNFHILEACNAFNEEQLRNIYSIRKNKATNKYLKYIIHTIDK</sequence>
<comment type="caution">
    <text evidence="1">The sequence shown here is derived from an EMBL/GenBank/DDBJ whole genome shotgun (WGS) entry which is preliminary data.</text>
</comment>
<evidence type="ECO:0000313" key="1">
    <source>
        <dbReference type="EMBL" id="MCB6519299.1"/>
    </source>
</evidence>
<organism evidence="1 2">
    <name type="scientific">Parabacteroides distasonis</name>
    <dbReference type="NCBI Taxonomy" id="823"/>
    <lineage>
        <taxon>Bacteria</taxon>
        <taxon>Pseudomonadati</taxon>
        <taxon>Bacteroidota</taxon>
        <taxon>Bacteroidia</taxon>
        <taxon>Bacteroidales</taxon>
        <taxon>Tannerellaceae</taxon>
        <taxon>Parabacteroides</taxon>
    </lineage>
</organism>
<dbReference type="Proteomes" id="UP001198806">
    <property type="component" value="Unassembled WGS sequence"/>
</dbReference>
<dbReference type="AlphaFoldDB" id="A0AAP2Q972"/>
<reference evidence="1" key="1">
    <citation type="submission" date="2021-10" db="EMBL/GenBank/DDBJ databases">
        <title>Collection of gut derived symbiotic bacterial strains cultured from healthy donors.</title>
        <authorList>
            <person name="Lin H."/>
            <person name="Littmann E."/>
            <person name="Kohout C."/>
            <person name="Pamer E.G."/>
        </authorList>
    </citation>
    <scope>NUCLEOTIDE SEQUENCE</scope>
    <source>
        <strain evidence="1">DFI.2.94</strain>
    </source>
</reference>
<accession>A0AAP2Q972</accession>
<evidence type="ECO:0000313" key="2">
    <source>
        <dbReference type="Proteomes" id="UP001198806"/>
    </source>
</evidence>
<dbReference type="EMBL" id="JAJCNI010000021">
    <property type="protein sequence ID" value="MCB6519299.1"/>
    <property type="molecule type" value="Genomic_DNA"/>
</dbReference>
<protein>
    <submittedName>
        <fullName evidence="1">Uncharacterized protein</fullName>
    </submittedName>
</protein>
<proteinExistence type="predicted"/>
<dbReference type="GeneID" id="69982028"/>
<name>A0AAP2Q972_PARDI</name>
<dbReference type="RefSeq" id="WP_122144012.1">
    <property type="nucleotide sequence ID" value="NZ_DAWDTF010000015.1"/>
</dbReference>
<gene>
    <name evidence="1" type="ORF">LI194_16030</name>
</gene>